<dbReference type="Gene3D" id="1.20.140.10">
    <property type="entry name" value="Butyryl-CoA Dehydrogenase, subunit A, domain 3"/>
    <property type="match status" value="1"/>
</dbReference>
<feature type="region of interest" description="Disordered" evidence="6">
    <location>
        <begin position="120"/>
        <end position="154"/>
    </location>
</feature>
<dbReference type="InterPro" id="IPR013786">
    <property type="entry name" value="AcylCoA_DH/ox_N"/>
</dbReference>
<dbReference type="InterPro" id="IPR037069">
    <property type="entry name" value="AcylCoA_DH/ox_N_sf"/>
</dbReference>
<dbReference type="InterPro" id="IPR009100">
    <property type="entry name" value="AcylCoA_DH/oxidase_NM_dom_sf"/>
</dbReference>
<dbReference type="KEGG" id="cwo:Cwoe_0735"/>
<organism evidence="9 10">
    <name type="scientific">Conexibacter woesei (strain DSM 14684 / CCUG 47730 / CIP 108061 / JCM 11494 / NBRC 100937 / ID131577)</name>
    <dbReference type="NCBI Taxonomy" id="469383"/>
    <lineage>
        <taxon>Bacteria</taxon>
        <taxon>Bacillati</taxon>
        <taxon>Actinomycetota</taxon>
        <taxon>Thermoleophilia</taxon>
        <taxon>Solirubrobacterales</taxon>
        <taxon>Conexibacteraceae</taxon>
        <taxon>Conexibacter</taxon>
    </lineage>
</organism>
<dbReference type="STRING" id="469383.Cwoe_0735"/>
<evidence type="ECO:0000259" key="7">
    <source>
        <dbReference type="Pfam" id="PF00441"/>
    </source>
</evidence>
<dbReference type="PANTHER" id="PTHR43884">
    <property type="entry name" value="ACYL-COA DEHYDROGENASE"/>
    <property type="match status" value="1"/>
</dbReference>
<evidence type="ECO:0000256" key="5">
    <source>
        <dbReference type="ARBA" id="ARBA00023002"/>
    </source>
</evidence>
<reference evidence="10" key="2">
    <citation type="submission" date="2010-01" db="EMBL/GenBank/DDBJ databases">
        <title>The complete genome of Conexibacter woesei DSM 14684.</title>
        <authorList>
            <consortium name="US DOE Joint Genome Institute (JGI-PGF)"/>
            <person name="Lucas S."/>
            <person name="Copeland A."/>
            <person name="Lapidus A."/>
            <person name="Glavina del Rio T."/>
            <person name="Dalin E."/>
            <person name="Tice H."/>
            <person name="Bruce D."/>
            <person name="Goodwin L."/>
            <person name="Pitluck S."/>
            <person name="Kyrpides N."/>
            <person name="Mavromatis K."/>
            <person name="Ivanova N."/>
            <person name="Mikhailova N."/>
            <person name="Chertkov O."/>
            <person name="Brettin T."/>
            <person name="Detter J.C."/>
            <person name="Han C."/>
            <person name="Larimer F."/>
            <person name="Land M."/>
            <person name="Hauser L."/>
            <person name="Markowitz V."/>
            <person name="Cheng J.-F."/>
            <person name="Hugenholtz P."/>
            <person name="Woyke T."/>
            <person name="Wu D."/>
            <person name="Pukall R."/>
            <person name="Steenblock K."/>
            <person name="Schneider S."/>
            <person name="Klenk H.-P."/>
            <person name="Eisen J.A."/>
        </authorList>
    </citation>
    <scope>NUCLEOTIDE SEQUENCE [LARGE SCALE GENOMIC DNA]</scope>
    <source>
        <strain evidence="10">DSM 14684 / CIP 108061 / JCM 11494 / NBRC 100937 / ID131577</strain>
    </source>
</reference>
<dbReference type="Gene3D" id="1.10.540.10">
    <property type="entry name" value="Acyl-CoA dehydrogenase/oxidase, N-terminal domain"/>
    <property type="match status" value="1"/>
</dbReference>
<keyword evidence="3" id="KW-0285">Flavoprotein</keyword>
<dbReference type="Pfam" id="PF02771">
    <property type="entry name" value="Acyl-CoA_dh_N"/>
    <property type="match status" value="1"/>
</dbReference>
<keyword evidence="5" id="KW-0560">Oxidoreductase</keyword>
<dbReference type="InterPro" id="IPR036250">
    <property type="entry name" value="AcylCo_DH-like_C"/>
</dbReference>
<dbReference type="eggNOG" id="COG1960">
    <property type="taxonomic scope" value="Bacteria"/>
</dbReference>
<dbReference type="HOGENOM" id="CLU_018204_5_1_11"/>
<feature type="domain" description="Acyl-CoA dehydrogenase/oxidase N-terminal" evidence="8">
    <location>
        <begin position="6"/>
        <end position="86"/>
    </location>
</feature>
<evidence type="ECO:0000259" key="8">
    <source>
        <dbReference type="Pfam" id="PF02771"/>
    </source>
</evidence>
<evidence type="ECO:0000256" key="2">
    <source>
        <dbReference type="ARBA" id="ARBA00009347"/>
    </source>
</evidence>
<evidence type="ECO:0000256" key="6">
    <source>
        <dbReference type="SAM" id="MobiDB-lite"/>
    </source>
</evidence>
<accession>D3FA99</accession>
<dbReference type="EMBL" id="CP001854">
    <property type="protein sequence ID" value="ADB49168.1"/>
    <property type="molecule type" value="Genomic_DNA"/>
</dbReference>
<dbReference type="AlphaFoldDB" id="D3FA99"/>
<comment type="similarity">
    <text evidence="2">Belongs to the acyl-CoA dehydrogenase family.</text>
</comment>
<feature type="domain" description="Acyl-CoA dehydrogenase/oxidase C-terminal" evidence="7">
    <location>
        <begin position="250"/>
        <end position="372"/>
    </location>
</feature>
<dbReference type="GO" id="GO:0003995">
    <property type="term" value="F:acyl-CoA dehydrogenase activity"/>
    <property type="evidence" value="ECO:0007669"/>
    <property type="project" value="TreeGrafter"/>
</dbReference>
<sequence>MNFELSDEQVFLQEAARDALGRVRTVEAAREALEGAALPDLWPTASQAGWTGLLIGDAHGGAGLGALDAMLVLVECGRVLAGVPLLGHLPATALLDADGQHPKLLAALAAGEERAAFVPLRPGDDRDGAWTAEPRAGKRRAPAPAVGGLGAGEDDGGRYDVTVSGEVSWVPDAPGAGTLVVLALDGVKPVAVLVDAVRDGAPAAGVRVEPASAYDATRQLGHVTLDGARGRLLDVGEEELANAWFLAHALIAAESLGAVEESLRRSVEYAKERYTFGRAIGSYQAVKHALTEVLRRAENTRSLLYYAGWARRDAPAEFAVAASAARSAAGSALDFAARELISVHGGIGATWEHDAPLFFRRAQLSRRLLAGTGDATDRVAGELLRAAATA</sequence>
<keyword evidence="4" id="KW-0274">FAD</keyword>
<proteinExistence type="inferred from homology"/>
<dbReference type="SUPFAM" id="SSF56645">
    <property type="entry name" value="Acyl-CoA dehydrogenase NM domain-like"/>
    <property type="match status" value="1"/>
</dbReference>
<dbReference type="Proteomes" id="UP000008229">
    <property type="component" value="Chromosome"/>
</dbReference>
<evidence type="ECO:0000313" key="9">
    <source>
        <dbReference type="EMBL" id="ADB49168.1"/>
    </source>
</evidence>
<dbReference type="OrthoDB" id="8677713at2"/>
<gene>
    <name evidence="9" type="ordered locus">Cwoe_0735</name>
</gene>
<evidence type="ECO:0000256" key="1">
    <source>
        <dbReference type="ARBA" id="ARBA00001974"/>
    </source>
</evidence>
<dbReference type="SUPFAM" id="SSF47203">
    <property type="entry name" value="Acyl-CoA dehydrogenase C-terminal domain-like"/>
    <property type="match status" value="1"/>
</dbReference>
<protein>
    <submittedName>
        <fullName evidence="9">Acyl-CoA dehydrogenase domain protein</fullName>
    </submittedName>
</protein>
<dbReference type="InterPro" id="IPR009075">
    <property type="entry name" value="AcylCo_DH/oxidase_C"/>
</dbReference>
<comment type="cofactor">
    <cofactor evidence="1">
        <name>FAD</name>
        <dbReference type="ChEBI" id="CHEBI:57692"/>
    </cofactor>
</comment>
<dbReference type="GO" id="GO:0050660">
    <property type="term" value="F:flavin adenine dinucleotide binding"/>
    <property type="evidence" value="ECO:0007669"/>
    <property type="project" value="InterPro"/>
</dbReference>
<keyword evidence="10" id="KW-1185">Reference proteome</keyword>
<dbReference type="PANTHER" id="PTHR43884:SF20">
    <property type="entry name" value="ACYL-COA DEHYDROGENASE FADE28"/>
    <property type="match status" value="1"/>
</dbReference>
<evidence type="ECO:0000313" key="10">
    <source>
        <dbReference type="Proteomes" id="UP000008229"/>
    </source>
</evidence>
<name>D3FA99_CONWI</name>
<evidence type="ECO:0000256" key="3">
    <source>
        <dbReference type="ARBA" id="ARBA00022630"/>
    </source>
</evidence>
<evidence type="ECO:0000256" key="4">
    <source>
        <dbReference type="ARBA" id="ARBA00022827"/>
    </source>
</evidence>
<dbReference type="RefSeq" id="WP_012932221.1">
    <property type="nucleotide sequence ID" value="NC_013739.1"/>
</dbReference>
<reference evidence="9 10" key="1">
    <citation type="journal article" date="2010" name="Stand. Genomic Sci.">
        <title>Complete genome sequence of Conexibacter woesei type strain (ID131577).</title>
        <authorList>
            <person name="Pukall R."/>
            <person name="Lapidus A."/>
            <person name="Glavina Del Rio T."/>
            <person name="Copeland A."/>
            <person name="Tice H."/>
            <person name="Cheng J.-F."/>
            <person name="Lucas S."/>
            <person name="Chen F."/>
            <person name="Nolan M."/>
            <person name="Bruce D."/>
            <person name="Goodwin L."/>
            <person name="Pitluck S."/>
            <person name="Mavromatis K."/>
            <person name="Ivanova N."/>
            <person name="Ovchinnikova G."/>
            <person name="Pati A."/>
            <person name="Chen A."/>
            <person name="Palaniappan K."/>
            <person name="Land M."/>
            <person name="Hauser L."/>
            <person name="Chang Y.-J."/>
            <person name="Jeffries C.D."/>
            <person name="Chain P."/>
            <person name="Meincke L."/>
            <person name="Sims D."/>
            <person name="Brettin T."/>
            <person name="Detter J.C."/>
            <person name="Rohde M."/>
            <person name="Goeker M."/>
            <person name="Bristow J."/>
            <person name="Eisen J.A."/>
            <person name="Markowitz V."/>
            <person name="Kyrpides N.C."/>
            <person name="Klenk H.-P."/>
            <person name="Hugenholtz P."/>
        </authorList>
    </citation>
    <scope>NUCLEOTIDE SEQUENCE [LARGE SCALE GENOMIC DNA]</scope>
    <source>
        <strain evidence="10">DSM 14684 / CIP 108061 / JCM 11494 / NBRC 100937 / ID131577</strain>
    </source>
</reference>
<dbReference type="Pfam" id="PF00441">
    <property type="entry name" value="Acyl-CoA_dh_1"/>
    <property type="match status" value="1"/>
</dbReference>